<feature type="region of interest" description="Disordered" evidence="4">
    <location>
        <begin position="368"/>
        <end position="440"/>
    </location>
</feature>
<proteinExistence type="predicted"/>
<dbReference type="AlphaFoldDB" id="A0A8P4KH10"/>
<dbReference type="GO" id="GO:0008017">
    <property type="term" value="F:microtubule binding"/>
    <property type="evidence" value="ECO:0007669"/>
    <property type="project" value="TreeGrafter"/>
</dbReference>
<evidence type="ECO:0000313" key="7">
    <source>
        <dbReference type="Ensembl" id="ENSDLAP00005069229.1"/>
    </source>
</evidence>
<dbReference type="InterPro" id="IPR041179">
    <property type="entry name" value="C10orf90_N"/>
</dbReference>
<feature type="compositionally biased region" description="Basic and acidic residues" evidence="4">
    <location>
        <begin position="296"/>
        <end position="310"/>
    </location>
</feature>
<dbReference type="GO" id="GO:0005813">
    <property type="term" value="C:centrosome"/>
    <property type="evidence" value="ECO:0007669"/>
    <property type="project" value="UniProtKB-SubCell"/>
</dbReference>
<gene>
    <name evidence="7" type="primary">LOC127377424</name>
</gene>
<dbReference type="Pfam" id="PF17730">
    <property type="entry name" value="Centro_C10orf90"/>
    <property type="match status" value="1"/>
</dbReference>
<dbReference type="InterPro" id="IPR029299">
    <property type="entry name" value="ALMS_motif"/>
</dbReference>
<evidence type="ECO:0008006" key="9">
    <source>
        <dbReference type="Google" id="ProtNLM"/>
    </source>
</evidence>
<evidence type="ECO:0000259" key="6">
    <source>
        <dbReference type="Pfam" id="PF17730"/>
    </source>
</evidence>
<dbReference type="RefSeq" id="XP_051281250.1">
    <property type="nucleotide sequence ID" value="XM_051425290.1"/>
</dbReference>
<reference evidence="7" key="1">
    <citation type="submission" date="2025-08" db="UniProtKB">
        <authorList>
            <consortium name="Ensembl"/>
        </authorList>
    </citation>
    <scope>IDENTIFICATION</scope>
</reference>
<name>A0A8P4KH10_DICLA</name>
<dbReference type="OMA" id="LEWFHTH"/>
<dbReference type="PANTHER" id="PTHR21553">
    <property type="entry name" value="ALMS1-RELATED"/>
    <property type="match status" value="1"/>
</dbReference>
<dbReference type="Ensembl" id="ENSDLAT00005073413.1">
    <property type="protein sequence ID" value="ENSDLAP00005069229.1"/>
    <property type="gene ID" value="ENSDLAG00005031375.1"/>
</dbReference>
<comment type="subcellular location">
    <subcellularLocation>
        <location evidence="1">Cytoplasm</location>
        <location evidence="1">Cytoskeleton</location>
        <location evidence="1">Microtubule organizing center</location>
        <location evidence="1">Centrosome</location>
    </subcellularLocation>
</comment>
<evidence type="ECO:0000256" key="2">
    <source>
        <dbReference type="ARBA" id="ARBA00022490"/>
    </source>
</evidence>
<feature type="region of interest" description="Disordered" evidence="4">
    <location>
        <begin position="291"/>
        <end position="336"/>
    </location>
</feature>
<keyword evidence="3" id="KW-0206">Cytoskeleton</keyword>
<evidence type="ECO:0000256" key="1">
    <source>
        <dbReference type="ARBA" id="ARBA00004300"/>
    </source>
</evidence>
<sequence length="589" mass="66078">MPWPCRSALSDEKAEDNWLMSVGSHSWRLPSVSTPNINEASSKDITASLHRNVLSRAMWWGQEEKESVSLKAITHAACSQTADSGSYSGASNLFRTASVPDVVGRSPKPAFSSITITARKVLPSRSTSQDPVYPSTLTQHVKVSPQPKLSGTFGGKASSISTRTMRVSNSQLDVCRQKPTIVMPNEFRQAYSSADGLAVRDRGKRKEQLVQRRLSYTEGDRKRDVIGGSLLNLSSQPSYRSCIHLEVPLRSTSSVVFLDKSLCISLVELEGRSAGQPTSYMSTLSVRLGVSSCRRSSTDNKPAKTNEGYRRPRAGHNKRNGRERGLGHCGGPLSKHRGYKVEQIAPAHGVNSNADDSDTQRHSNTLGLLSFRGLSPSNTKAGRQKRNADEAAFPTRSNFRHRQHTSNIGPVDSRRWSKRADSDKKEERQDHNCSTEPQKVSALDKTCSRLKADSLEGETKTLSLKEALELFRPDFISRSQGRLRRLEQRALRRRTLQDSNPDLVQGLRESNYKQKRNCTTPDPLSDNLFKPRERSISGREMQLRSRRIYNKLPEVTKKKEEEKKRAVSQTNRLRAEVFKKRLLDQILQR</sequence>
<reference evidence="7" key="2">
    <citation type="submission" date="2025-09" db="UniProtKB">
        <authorList>
            <consortium name="Ensembl"/>
        </authorList>
    </citation>
    <scope>IDENTIFICATION</scope>
</reference>
<evidence type="ECO:0000259" key="5">
    <source>
        <dbReference type="Pfam" id="PF15309"/>
    </source>
</evidence>
<evidence type="ECO:0000256" key="4">
    <source>
        <dbReference type="SAM" id="MobiDB-lite"/>
    </source>
</evidence>
<dbReference type="Pfam" id="PF15309">
    <property type="entry name" value="ALMS_motif"/>
    <property type="match status" value="1"/>
</dbReference>
<dbReference type="OrthoDB" id="8899035at2759"/>
<dbReference type="PANTHER" id="PTHR21553:SF24">
    <property type="entry name" value="(E2-INDEPENDENT) E3 UBIQUITIN-CONJUGATING ENZYME FATS"/>
    <property type="match status" value="1"/>
</dbReference>
<protein>
    <recommendedName>
        <fullName evidence="9">ALMS motif domain-containing protein</fullName>
    </recommendedName>
</protein>
<evidence type="ECO:0000256" key="3">
    <source>
        <dbReference type="ARBA" id="ARBA00023212"/>
    </source>
</evidence>
<accession>A0A8P4KH10</accession>
<feature type="domain" description="ALMS motif" evidence="5">
    <location>
        <begin position="460"/>
        <end position="589"/>
    </location>
</feature>
<keyword evidence="2" id="KW-0963">Cytoplasm</keyword>
<dbReference type="Proteomes" id="UP000694389">
    <property type="component" value="Unassembled WGS sequence"/>
</dbReference>
<feature type="compositionally biased region" description="Basic and acidic residues" evidence="4">
    <location>
        <begin position="412"/>
        <end position="433"/>
    </location>
</feature>
<keyword evidence="8" id="KW-1185">Reference proteome</keyword>
<dbReference type="GO" id="GO:0005829">
    <property type="term" value="C:cytosol"/>
    <property type="evidence" value="ECO:0007669"/>
    <property type="project" value="TreeGrafter"/>
</dbReference>
<evidence type="ECO:0000313" key="8">
    <source>
        <dbReference type="Proteomes" id="UP000694389"/>
    </source>
</evidence>
<dbReference type="GO" id="GO:0005814">
    <property type="term" value="C:centriole"/>
    <property type="evidence" value="ECO:0007669"/>
    <property type="project" value="TreeGrafter"/>
</dbReference>
<dbReference type="GO" id="GO:0046599">
    <property type="term" value="P:regulation of centriole replication"/>
    <property type="evidence" value="ECO:0007669"/>
    <property type="project" value="TreeGrafter"/>
</dbReference>
<dbReference type="GeneTree" id="ENSGT00940000153123"/>
<dbReference type="GeneID" id="127377424"/>
<organism evidence="7 8">
    <name type="scientific">Dicentrarchus labrax</name>
    <name type="common">European seabass</name>
    <name type="synonym">Morone labrax</name>
    <dbReference type="NCBI Taxonomy" id="13489"/>
    <lineage>
        <taxon>Eukaryota</taxon>
        <taxon>Metazoa</taxon>
        <taxon>Chordata</taxon>
        <taxon>Craniata</taxon>
        <taxon>Vertebrata</taxon>
        <taxon>Euteleostomi</taxon>
        <taxon>Actinopterygii</taxon>
        <taxon>Neopterygii</taxon>
        <taxon>Teleostei</taxon>
        <taxon>Neoteleostei</taxon>
        <taxon>Acanthomorphata</taxon>
        <taxon>Eupercaria</taxon>
        <taxon>Moronidae</taxon>
        <taxon>Dicentrarchus</taxon>
    </lineage>
</organism>
<feature type="domain" description="Centrosomal protein C10orf90 N-terminal" evidence="6">
    <location>
        <begin position="105"/>
        <end position="295"/>
    </location>
</feature>